<feature type="region of interest" description="Disordered" evidence="1">
    <location>
        <begin position="38"/>
        <end position="143"/>
    </location>
</feature>
<dbReference type="EMBL" id="JAFFHB010000002">
    <property type="protein sequence ID" value="KAK4669670.1"/>
    <property type="molecule type" value="Genomic_DNA"/>
</dbReference>
<accession>A0ABR0HNN1</accession>
<protein>
    <submittedName>
        <fullName evidence="2">Uncharacterized protein</fullName>
    </submittedName>
</protein>
<organism evidence="2 3">
    <name type="scientific">Podospora pseudopauciseta</name>
    <dbReference type="NCBI Taxonomy" id="2093780"/>
    <lineage>
        <taxon>Eukaryota</taxon>
        <taxon>Fungi</taxon>
        <taxon>Dikarya</taxon>
        <taxon>Ascomycota</taxon>
        <taxon>Pezizomycotina</taxon>
        <taxon>Sordariomycetes</taxon>
        <taxon>Sordariomycetidae</taxon>
        <taxon>Sordariales</taxon>
        <taxon>Podosporaceae</taxon>
        <taxon>Podospora</taxon>
    </lineage>
</organism>
<evidence type="ECO:0000313" key="3">
    <source>
        <dbReference type="Proteomes" id="UP001326199"/>
    </source>
</evidence>
<name>A0ABR0HNN1_9PEZI</name>
<dbReference type="Proteomes" id="UP001326199">
    <property type="component" value="Unassembled WGS sequence"/>
</dbReference>
<gene>
    <name evidence="2" type="ORF">QC763_0034910</name>
</gene>
<keyword evidence="3" id="KW-1185">Reference proteome</keyword>
<evidence type="ECO:0000256" key="1">
    <source>
        <dbReference type="SAM" id="MobiDB-lite"/>
    </source>
</evidence>
<sequence>MCHSEPPTVAQHPTPGKPLPTYLLDAFRCSAHLFFLTQQEAPGPTQDAAVRSQLSPTEPMSDGGRGSEATLAPHGPNGPRTDAGMPTGQDRQIGSDPESDSMHAIHQLLGAAAVAVEGARPSPASSGCSAPLIGTGSISTSSC</sequence>
<reference evidence="2 3" key="1">
    <citation type="journal article" date="2023" name="bioRxiv">
        <title>High-quality genome assemblies of four members of thePodospora anserinaspecies complex.</title>
        <authorList>
            <person name="Ament-Velasquez S.L."/>
            <person name="Vogan A.A."/>
            <person name="Wallerman O."/>
            <person name="Hartmann F."/>
            <person name="Gautier V."/>
            <person name="Silar P."/>
            <person name="Giraud T."/>
            <person name="Johannesson H."/>
        </authorList>
    </citation>
    <scope>NUCLEOTIDE SEQUENCE [LARGE SCALE GENOMIC DNA]</scope>
    <source>
        <strain evidence="2 3">CBS 411.78</strain>
    </source>
</reference>
<dbReference type="GeneID" id="87925551"/>
<feature type="compositionally biased region" description="Low complexity" evidence="1">
    <location>
        <begin position="108"/>
        <end position="119"/>
    </location>
</feature>
<dbReference type="RefSeq" id="XP_062768340.1">
    <property type="nucleotide sequence ID" value="XM_062905557.1"/>
</dbReference>
<evidence type="ECO:0000313" key="2">
    <source>
        <dbReference type="EMBL" id="KAK4669670.1"/>
    </source>
</evidence>
<proteinExistence type="predicted"/>
<comment type="caution">
    <text evidence="2">The sequence shown here is derived from an EMBL/GenBank/DDBJ whole genome shotgun (WGS) entry which is preliminary data.</text>
</comment>